<dbReference type="PANTHER" id="PTHR38444:SF1">
    <property type="entry name" value="ENTEROBACTIN BIOSYNTHESIS PROTEIN YBDZ"/>
    <property type="match status" value="1"/>
</dbReference>
<dbReference type="InterPro" id="IPR038020">
    <property type="entry name" value="MbtH-like_sf"/>
</dbReference>
<protein>
    <submittedName>
        <fullName evidence="2">MbtH protein</fullName>
    </submittedName>
</protein>
<dbReference type="InterPro" id="IPR037407">
    <property type="entry name" value="MLP_fam"/>
</dbReference>
<evidence type="ECO:0000313" key="3">
    <source>
        <dbReference type="Proteomes" id="UP000646738"/>
    </source>
</evidence>
<proteinExistence type="predicted"/>
<keyword evidence="3" id="KW-1185">Reference proteome</keyword>
<evidence type="ECO:0000259" key="1">
    <source>
        <dbReference type="SMART" id="SM00923"/>
    </source>
</evidence>
<dbReference type="Proteomes" id="UP000646738">
    <property type="component" value="Unassembled WGS sequence"/>
</dbReference>
<dbReference type="SMART" id="SM00923">
    <property type="entry name" value="MbtH"/>
    <property type="match status" value="1"/>
</dbReference>
<organism evidence="2 3">
    <name type="scientific">Streptomyces rubradiris</name>
    <name type="common">Streptomyces achromogenes subsp. rubradiris</name>
    <dbReference type="NCBI Taxonomy" id="285531"/>
    <lineage>
        <taxon>Bacteria</taxon>
        <taxon>Bacillati</taxon>
        <taxon>Actinomycetota</taxon>
        <taxon>Actinomycetes</taxon>
        <taxon>Kitasatosporales</taxon>
        <taxon>Streptomycetaceae</taxon>
        <taxon>Streptomyces</taxon>
    </lineage>
</organism>
<name>A0ABQ3RL72_STRRR</name>
<dbReference type="SUPFAM" id="SSF160582">
    <property type="entry name" value="MbtH-like"/>
    <property type="match status" value="1"/>
</dbReference>
<dbReference type="Pfam" id="PF03621">
    <property type="entry name" value="MbtH"/>
    <property type="match status" value="1"/>
</dbReference>
<dbReference type="InterPro" id="IPR005153">
    <property type="entry name" value="MbtH-like_dom"/>
</dbReference>
<reference evidence="3" key="1">
    <citation type="submission" date="2023-07" db="EMBL/GenBank/DDBJ databases">
        <title>Whole genome shotgun sequence of Streptomyces achromogenes subsp. rubradiris NBRC 14000.</title>
        <authorList>
            <person name="Komaki H."/>
            <person name="Tamura T."/>
        </authorList>
    </citation>
    <scope>NUCLEOTIDE SEQUENCE [LARGE SCALE GENOMIC DNA]</scope>
    <source>
        <strain evidence="3">NBRC 14000</strain>
    </source>
</reference>
<feature type="domain" description="MbtH-like" evidence="1">
    <location>
        <begin position="1"/>
        <end position="51"/>
    </location>
</feature>
<accession>A0ABQ3RL72</accession>
<evidence type="ECO:0000313" key="2">
    <source>
        <dbReference type="EMBL" id="GHI56613.1"/>
    </source>
</evidence>
<gene>
    <name evidence="2" type="primary">mbtH_4</name>
    <name evidence="2" type="ORF">Srubr_64590</name>
</gene>
<dbReference type="PANTHER" id="PTHR38444">
    <property type="entry name" value="ENTEROBACTIN BIOSYNTHESIS PROTEIN YBDZ"/>
    <property type="match status" value="1"/>
</dbReference>
<sequence>MTADETPGLHHVVVNDEQQYSVWPADQAVPAGWSPVGITSTLDACLSRIDREWTDLRPHSLRAAGPVRPPVGENS</sequence>
<comment type="caution">
    <text evidence="2">The sequence shown here is derived from an EMBL/GenBank/DDBJ whole genome shotgun (WGS) entry which is preliminary data.</text>
</comment>
<dbReference type="Gene3D" id="3.90.820.10">
    <property type="entry name" value="Structural Genomics, Unknown Function 30-nov-00 1gh9 Mol_id"/>
    <property type="match status" value="1"/>
</dbReference>
<dbReference type="EMBL" id="BNEA01000015">
    <property type="protein sequence ID" value="GHI56613.1"/>
    <property type="molecule type" value="Genomic_DNA"/>
</dbReference>
<dbReference type="RefSeq" id="WP_189994961.1">
    <property type="nucleotide sequence ID" value="NZ_BNCB01000007.1"/>
</dbReference>